<comment type="caution">
    <text evidence="1">The sequence shown here is derived from an EMBL/GenBank/DDBJ whole genome shotgun (WGS) entry which is preliminary data.</text>
</comment>
<keyword evidence="2" id="KW-1185">Reference proteome</keyword>
<reference evidence="1" key="1">
    <citation type="submission" date="2022-08" db="EMBL/GenBank/DDBJ databases">
        <title>Genome Sequence of Lecanicillium fungicola.</title>
        <authorList>
            <person name="Buettner E."/>
        </authorList>
    </citation>
    <scope>NUCLEOTIDE SEQUENCE</scope>
    <source>
        <strain evidence="1">Babe33</strain>
    </source>
</reference>
<sequence>MSVDNQSQSFGSGATNIDIEITVGDVRYLLISNPENFLDSAGFDPNDSHTLALVYVTNAGETVSASALQEFRAGRLSRDDVFRSEFAENVIFYGSDEAGLVIEPEAIQELKSWGVKQHCIMAAKVAIAPHQVAPVAVDVPHAGVNGRVVVPSRCYFSPSKDRPLAGARICVKDNIDIAGHKTTLCNRAWTDLYPAKTETAPCIQVLIDAGAVIVGKVKLQAMIMREEPLECVEFSAPFNPRADGYQVPSGSSHASAASIASYDWLDFSIGSDTNGSGRKPASYNGCFSIRPSTGIMKTDGVVGYFPQFDMPVFFGRHIFRFPDFISLWYGDSKMLRTAPAATIKLLYPSDYLPTPNPAQTRLIDKFVTGLESALQISRTNVSLADLWKRDCPDGAEHEDIAEYLETAGIYPFYHDQYHNLESFRSEYEEKYGKPPFVQRALHWQWDVGKGVSKKQRDECWRRSEVYRCWMLDKVFETSNDGTVVIMPLPIEVGQPNYRDAPLSPYSLLSGYAALNMSPMLRAPEVTAPVGDIPYLSIVTKREEPLPVAVSLIGAPGTDLILANLVELGMKAAHMPTQVKVGRSMY</sequence>
<gene>
    <name evidence="1" type="ORF">NQ176_g2746</name>
</gene>
<name>A0ACC1NMX2_9HYPO</name>
<organism evidence="1 2">
    <name type="scientific">Zarea fungicola</name>
    <dbReference type="NCBI Taxonomy" id="93591"/>
    <lineage>
        <taxon>Eukaryota</taxon>
        <taxon>Fungi</taxon>
        <taxon>Dikarya</taxon>
        <taxon>Ascomycota</taxon>
        <taxon>Pezizomycotina</taxon>
        <taxon>Sordariomycetes</taxon>
        <taxon>Hypocreomycetidae</taxon>
        <taxon>Hypocreales</taxon>
        <taxon>Cordycipitaceae</taxon>
        <taxon>Zarea</taxon>
    </lineage>
</organism>
<protein>
    <submittedName>
        <fullName evidence="1">Uncharacterized protein</fullName>
    </submittedName>
</protein>
<proteinExistence type="predicted"/>
<evidence type="ECO:0000313" key="2">
    <source>
        <dbReference type="Proteomes" id="UP001143910"/>
    </source>
</evidence>
<accession>A0ACC1NMX2</accession>
<dbReference type="EMBL" id="JANJQO010000212">
    <property type="protein sequence ID" value="KAJ2980269.1"/>
    <property type="molecule type" value="Genomic_DNA"/>
</dbReference>
<evidence type="ECO:0000313" key="1">
    <source>
        <dbReference type="EMBL" id="KAJ2980269.1"/>
    </source>
</evidence>
<dbReference type="Proteomes" id="UP001143910">
    <property type="component" value="Unassembled WGS sequence"/>
</dbReference>